<gene>
    <name evidence="2" type="ORF">D7231_24610</name>
</gene>
<proteinExistence type="predicted"/>
<reference evidence="2 3" key="1">
    <citation type="journal article" date="2015" name="Antonie Van Leeuwenhoek">
        <title>Streptomyces klenkii sp. nov., isolated from deep marine sediment.</title>
        <authorList>
            <person name="Veyisoglu A."/>
            <person name="Sahin N."/>
        </authorList>
    </citation>
    <scope>NUCLEOTIDE SEQUENCE [LARGE SCALE GENOMIC DNA]</scope>
    <source>
        <strain evidence="2 3">KCTC 29202</strain>
    </source>
</reference>
<dbReference type="Proteomes" id="UP000270343">
    <property type="component" value="Unassembled WGS sequence"/>
</dbReference>
<keyword evidence="3" id="KW-1185">Reference proteome</keyword>
<name>A0A3B0B3X1_9ACTN</name>
<sequence length="154" mass="16401">MGTRVPVLGYGRSFPDVPTPVFASTGSHRDLLFTPGRRVADPQAQAFALTNGAQPDPAGRRAAAADDDQCPGANPFDGFKISTMDCGNPAAQWAPEEPAALRDEDGASDTDTDLDSGPVRWRNALWGSLCLAATGRMDDLRAQPCADVDAQLWW</sequence>
<evidence type="ECO:0000313" key="3">
    <source>
        <dbReference type="Proteomes" id="UP000270343"/>
    </source>
</evidence>
<evidence type="ECO:0000256" key="1">
    <source>
        <dbReference type="SAM" id="MobiDB-lite"/>
    </source>
</evidence>
<organism evidence="2 3">
    <name type="scientific">Streptomyces klenkii</name>
    <dbReference type="NCBI Taxonomy" id="1420899"/>
    <lineage>
        <taxon>Bacteria</taxon>
        <taxon>Bacillati</taxon>
        <taxon>Actinomycetota</taxon>
        <taxon>Actinomycetes</taxon>
        <taxon>Kitasatosporales</taxon>
        <taxon>Streptomycetaceae</taxon>
        <taxon>Streptomyces</taxon>
    </lineage>
</organism>
<protein>
    <submittedName>
        <fullName evidence="2">Uncharacterized protein</fullName>
    </submittedName>
</protein>
<feature type="compositionally biased region" description="Low complexity" evidence="1">
    <location>
        <begin position="89"/>
        <end position="98"/>
    </location>
</feature>
<comment type="caution">
    <text evidence="2">The sequence shown here is derived from an EMBL/GenBank/DDBJ whole genome shotgun (WGS) entry which is preliminary data.</text>
</comment>
<evidence type="ECO:0000313" key="2">
    <source>
        <dbReference type="EMBL" id="RKN65976.1"/>
    </source>
</evidence>
<accession>A0A3B0B3X1</accession>
<feature type="region of interest" description="Disordered" evidence="1">
    <location>
        <begin position="50"/>
        <end position="117"/>
    </location>
</feature>
<dbReference type="AlphaFoldDB" id="A0A3B0B3X1"/>
<feature type="compositionally biased region" description="Low complexity" evidence="1">
    <location>
        <begin position="52"/>
        <end position="62"/>
    </location>
</feature>
<dbReference type="EMBL" id="RBAM01000010">
    <property type="protein sequence ID" value="RKN65976.1"/>
    <property type="molecule type" value="Genomic_DNA"/>
</dbReference>